<protein>
    <submittedName>
        <fullName evidence="15">Deleted in malignant brain tumors 1 protein-like isoform X1</fullName>
    </submittedName>
</protein>
<keyword evidence="14" id="KW-1185">Reference proteome</keyword>
<dbReference type="SMART" id="SM00202">
    <property type="entry name" value="SR"/>
    <property type="match status" value="8"/>
</dbReference>
<sequence>MGKKALYSQLLWFLITLLHSGSASVIVRLNGTNSSQSEGRVEVQYRGVWGTICDDYWSLDNAHVVCRMLGFARAYITKRFGPGTGQIWLDDVSCKGTETSIDKCRHGGWGHHNCDHSEDIGVVCTNGTPNIAVRMANSSLPHAARIEIRYHGVWKSLCDGYWSLQDSHVVCRMFSYTDGAAFAIQGYQSTTGDAWDTQISCSGTETSIDKCKIRHWGESDCSSDYRAGVVCLSKGQVPNVAVRLVNGSTPNQGRLEVRYYGVWGTVCDDYWGISNAHVVCHMLNYSKALTTGTASKPWSGPILLDDVMCNGFEDSLENCQKRGWGQHDCYHGEDVEVTCEYGPRVYPNISVRLVNSSFPHAGQIEMRYFGVWKPFCDGSWTKKDANVACRMLGYSQGAALPVRGYQSTTGDAWETRITCRGTETSIEKCSNIYWKQSNCHDNNRAGVVCLTSGQDSNVAVRLVDGNKPNQGRVEVRYYGVWGTVCDDYWGINNAHVVCRMLNYSKALWTGGAKVKGSGPILLDNVYCSGYENSLESCWNVGWGEHNCGHYEDVGVTCANETKAQNPDVAVRLMNGSTRNEGRVEVRYYGLWGTVCDDRWGLADAHVVCRMLNYSKASWAGTAKIIGSGPIVLDEVQCRGNEKSIEYCPKDKWGWHNCLHSEDAGVKCEMLSKEEIKVTARLIGADHNHIGIVEVNYNGTWRPVCDDTWDILDAHVVCRMLGYKAALLGIKGYRVRKETGPWMGNVECSGNEKLISECYHRGWNNTWCPGKLYAGVMCNITNELPQAQVRLEEGNSPNSGRVAIRYGNLWGTICRDEIDINAARVMCRMLGYPGLHYKYNFKPGSGAIWLMSLECDGTEKSITDCRLGWGNATTCSHDRDVAIMCKKAEAPRFKINGTNGITDSTVIILFKRTQQSIGTQMKRVYQVAVEKRNLEKNLQSDGQTEPSAFIDDVNVTMKTSKVNNSYIAAEILGSSSSLKIGDGQYYRNYYNAPLEPGCQYRVYVRAVTKTVEKKPIYSDTTFVAFVTKRQAIANKATSGMLARRNSLEAAVIVLSIFICILILIGIGYYGWCYLRRKRAFQEKSKTEMSGQSQGNKLPETDNEPSTPHYQPLSYPSVQDNTMDEKQKPAKKLLKVVYRKKEPETSSASIVPERHEPSKSQSPYFPSDFSGIENQSFSLSDITLQELSPSQAEQES</sequence>
<dbReference type="GO" id="GO:0016020">
    <property type="term" value="C:membrane"/>
    <property type="evidence" value="ECO:0007669"/>
    <property type="project" value="UniProtKB-SubCell"/>
</dbReference>
<feature type="region of interest" description="Disordered" evidence="10">
    <location>
        <begin position="1084"/>
        <end position="1170"/>
    </location>
</feature>
<dbReference type="FunFam" id="3.10.250.10:FF:000016">
    <property type="entry name" value="Scavenger receptor cysteine-rich protein type 12"/>
    <property type="match status" value="3"/>
</dbReference>
<feature type="chain" id="PRO_5027933024" evidence="12">
    <location>
        <begin position="24"/>
        <end position="1194"/>
    </location>
</feature>
<keyword evidence="2 11" id="KW-0812">Transmembrane</keyword>
<keyword evidence="8" id="KW-0325">Glycoprotein</keyword>
<feature type="disulfide bond" evidence="9">
    <location>
        <begin position="527"/>
        <end position="537"/>
    </location>
</feature>
<feature type="disulfide bond" evidence="9">
    <location>
        <begin position="94"/>
        <end position="104"/>
    </location>
</feature>
<organism evidence="14 15">
    <name type="scientific">Actinia tenebrosa</name>
    <name type="common">Australian red waratah sea anemone</name>
    <dbReference type="NCBI Taxonomy" id="6105"/>
    <lineage>
        <taxon>Eukaryota</taxon>
        <taxon>Metazoa</taxon>
        <taxon>Cnidaria</taxon>
        <taxon>Anthozoa</taxon>
        <taxon>Hexacorallia</taxon>
        <taxon>Actiniaria</taxon>
        <taxon>Actiniidae</taxon>
        <taxon>Actinia</taxon>
    </lineage>
</organism>
<feature type="domain" description="SRCR" evidence="13">
    <location>
        <begin position="133"/>
        <end position="232"/>
    </location>
</feature>
<feature type="domain" description="SRCR" evidence="13">
    <location>
        <begin position="242"/>
        <end position="340"/>
    </location>
</feature>
<evidence type="ECO:0000256" key="4">
    <source>
        <dbReference type="ARBA" id="ARBA00022737"/>
    </source>
</evidence>
<feature type="domain" description="SRCR" evidence="13">
    <location>
        <begin position="460"/>
        <end position="558"/>
    </location>
</feature>
<gene>
    <name evidence="15" type="primary">LOC116300431</name>
</gene>
<reference evidence="15" key="1">
    <citation type="submission" date="2025-08" db="UniProtKB">
        <authorList>
            <consortium name="RefSeq"/>
        </authorList>
    </citation>
    <scope>IDENTIFICATION</scope>
    <source>
        <tissue evidence="15">Tentacle</tissue>
    </source>
</reference>
<dbReference type="PROSITE" id="PS50287">
    <property type="entry name" value="SRCR_2"/>
    <property type="match status" value="8"/>
</dbReference>
<evidence type="ECO:0000256" key="8">
    <source>
        <dbReference type="ARBA" id="ARBA00023180"/>
    </source>
</evidence>
<dbReference type="FunFam" id="3.10.250.10:FF:000006">
    <property type="entry name" value="neurotrypsin isoform X2"/>
    <property type="match status" value="2"/>
</dbReference>
<feature type="disulfide bond" evidence="9">
    <location>
        <begin position="747"/>
        <end position="757"/>
    </location>
</feature>
<dbReference type="AlphaFoldDB" id="A0A6P8IAJ2"/>
<evidence type="ECO:0000256" key="1">
    <source>
        <dbReference type="ARBA" id="ARBA00004479"/>
    </source>
</evidence>
<evidence type="ECO:0000313" key="14">
    <source>
        <dbReference type="Proteomes" id="UP000515163"/>
    </source>
</evidence>
<dbReference type="FunFam" id="3.10.250.10:FF:000001">
    <property type="entry name" value="Lysyl oxidase 4 isoform X1"/>
    <property type="match status" value="2"/>
</dbReference>
<dbReference type="FunCoup" id="A0A6P8IAJ2">
    <property type="interactions" value="17"/>
</dbReference>
<keyword evidence="3 12" id="KW-0732">Signal</keyword>
<accession>A0A6P8IAJ2</accession>
<dbReference type="PROSITE" id="PS00420">
    <property type="entry name" value="SRCR_1"/>
    <property type="match status" value="1"/>
</dbReference>
<keyword evidence="6 11" id="KW-0472">Membrane</keyword>
<dbReference type="OrthoDB" id="536948at2759"/>
<keyword evidence="5 11" id="KW-1133">Transmembrane helix</keyword>
<comment type="caution">
    <text evidence="9">Lacks conserved residue(s) required for the propagation of feature annotation.</text>
</comment>
<feature type="compositionally biased region" description="Polar residues" evidence="10">
    <location>
        <begin position="1102"/>
        <end position="1119"/>
    </location>
</feature>
<evidence type="ECO:0000256" key="5">
    <source>
        <dbReference type="ARBA" id="ARBA00022989"/>
    </source>
</evidence>
<dbReference type="InParanoid" id="A0A6P8IAJ2"/>
<feature type="disulfide bond" evidence="9">
    <location>
        <begin position="637"/>
        <end position="647"/>
    </location>
</feature>
<evidence type="ECO:0000256" key="11">
    <source>
        <dbReference type="SAM" id="Phobius"/>
    </source>
</evidence>
<feature type="domain" description="SRCR" evidence="13">
    <location>
        <begin position="788"/>
        <end position="885"/>
    </location>
</feature>
<feature type="disulfide bond" evidence="9">
    <location>
        <begin position="854"/>
        <end position="864"/>
    </location>
</feature>
<evidence type="ECO:0000256" key="7">
    <source>
        <dbReference type="ARBA" id="ARBA00023157"/>
    </source>
</evidence>
<name>A0A6P8IAJ2_ACTTE</name>
<feature type="compositionally biased region" description="Basic residues" evidence="10">
    <location>
        <begin position="1127"/>
        <end position="1136"/>
    </location>
</feature>
<evidence type="ECO:0000256" key="10">
    <source>
        <dbReference type="SAM" id="MobiDB-lite"/>
    </source>
</evidence>
<dbReference type="InterPro" id="IPR001190">
    <property type="entry name" value="SRCR"/>
</dbReference>
<evidence type="ECO:0000256" key="2">
    <source>
        <dbReference type="ARBA" id="ARBA00022692"/>
    </source>
</evidence>
<feature type="disulfide bond" evidence="9">
    <location>
        <begin position="419"/>
        <end position="429"/>
    </location>
</feature>
<dbReference type="PANTHER" id="PTHR19331:SF465">
    <property type="entry name" value="EGG PEPTIDE SPERACT RECEPTOR"/>
    <property type="match status" value="1"/>
</dbReference>
<evidence type="ECO:0000313" key="15">
    <source>
        <dbReference type="RefSeq" id="XP_031565168.1"/>
    </source>
</evidence>
<feature type="domain" description="SRCR" evidence="13">
    <location>
        <begin position="679"/>
        <end position="778"/>
    </location>
</feature>
<evidence type="ECO:0000256" key="12">
    <source>
        <dbReference type="SAM" id="SignalP"/>
    </source>
</evidence>
<feature type="signal peptide" evidence="12">
    <location>
        <begin position="1"/>
        <end position="23"/>
    </location>
</feature>
<dbReference type="InterPro" id="IPR036772">
    <property type="entry name" value="SRCR-like_dom_sf"/>
</dbReference>
<dbReference type="RefSeq" id="XP_031565168.1">
    <property type="nucleotide sequence ID" value="XM_031709308.1"/>
</dbReference>
<dbReference type="Pfam" id="PF00530">
    <property type="entry name" value="SRCR"/>
    <property type="match status" value="8"/>
</dbReference>
<evidence type="ECO:0000256" key="9">
    <source>
        <dbReference type="PROSITE-ProRule" id="PRU00196"/>
    </source>
</evidence>
<dbReference type="Gene3D" id="3.10.250.10">
    <property type="entry name" value="SRCR-like domain"/>
    <property type="match status" value="8"/>
</dbReference>
<proteinExistence type="predicted"/>
<dbReference type="Proteomes" id="UP000515163">
    <property type="component" value="Unplaced"/>
</dbReference>
<evidence type="ECO:0000256" key="3">
    <source>
        <dbReference type="ARBA" id="ARBA00022729"/>
    </source>
</evidence>
<keyword evidence="7 9" id="KW-1015">Disulfide bond</keyword>
<evidence type="ECO:0000259" key="13">
    <source>
        <dbReference type="PROSITE" id="PS50287"/>
    </source>
</evidence>
<dbReference type="GeneID" id="116300431"/>
<feature type="transmembrane region" description="Helical" evidence="11">
    <location>
        <begin position="1048"/>
        <end position="1073"/>
    </location>
</feature>
<dbReference type="FunFam" id="3.10.250.10:FF:000011">
    <property type="entry name" value="Scavenger receptor class A member 5"/>
    <property type="match status" value="1"/>
</dbReference>
<dbReference type="PRINTS" id="PR00258">
    <property type="entry name" value="SPERACTRCPTR"/>
</dbReference>
<feature type="disulfide bond" evidence="9">
    <location>
        <begin position="201"/>
        <end position="211"/>
    </location>
</feature>
<keyword evidence="4" id="KW-0677">Repeat</keyword>
<dbReference type="KEGG" id="aten:116300431"/>
<evidence type="ECO:0000256" key="6">
    <source>
        <dbReference type="ARBA" id="ARBA00023136"/>
    </source>
</evidence>
<feature type="domain" description="SRCR" evidence="13">
    <location>
        <begin position="570"/>
        <end position="668"/>
    </location>
</feature>
<feature type="domain" description="SRCR" evidence="13">
    <location>
        <begin position="351"/>
        <end position="450"/>
    </location>
</feature>
<feature type="disulfide bond" evidence="9">
    <location>
        <begin position="309"/>
        <end position="319"/>
    </location>
</feature>
<feature type="domain" description="SRCR" evidence="13">
    <location>
        <begin position="27"/>
        <end position="125"/>
    </location>
</feature>
<dbReference type="Pfam" id="PF23144">
    <property type="entry name" value="Fn3_PTPRU"/>
    <property type="match status" value="1"/>
</dbReference>
<dbReference type="PANTHER" id="PTHR19331">
    <property type="entry name" value="SCAVENGER RECEPTOR DOMAIN-CONTAINING"/>
    <property type="match status" value="1"/>
</dbReference>
<comment type="subcellular location">
    <subcellularLocation>
        <location evidence="1">Membrane</location>
        <topology evidence="1">Single-pass type I membrane protein</topology>
    </subcellularLocation>
</comment>
<dbReference type="SUPFAM" id="SSF56487">
    <property type="entry name" value="SRCR-like"/>
    <property type="match status" value="8"/>
</dbReference>
<dbReference type="InterPro" id="IPR057598">
    <property type="entry name" value="Fn3_PTPRU"/>
</dbReference>